<feature type="chain" id="PRO_5016993306" description="DUF4367 domain-containing protein" evidence="2">
    <location>
        <begin position="25"/>
        <end position="190"/>
    </location>
</feature>
<evidence type="ECO:0000313" key="3">
    <source>
        <dbReference type="EMBL" id="RCW64261.1"/>
    </source>
</evidence>
<dbReference type="Proteomes" id="UP000252585">
    <property type="component" value="Unassembled WGS sequence"/>
</dbReference>
<dbReference type="OrthoDB" id="2965639at2"/>
<evidence type="ECO:0000256" key="1">
    <source>
        <dbReference type="SAM" id="Coils"/>
    </source>
</evidence>
<keyword evidence="2" id="KW-0732">Signal</keyword>
<reference evidence="3 4" key="1">
    <citation type="submission" date="2018-07" db="EMBL/GenBank/DDBJ databases">
        <title>Genomic Encyclopedia of Type Strains, Phase IV (KMG-IV): sequencing the most valuable type-strain genomes for metagenomic binning, comparative biology and taxonomic classification.</title>
        <authorList>
            <person name="Goeker M."/>
        </authorList>
    </citation>
    <scope>NUCLEOTIDE SEQUENCE [LARGE SCALE GENOMIC DNA]</scope>
    <source>
        <strain evidence="3 4">DSM 27696</strain>
    </source>
</reference>
<dbReference type="EMBL" id="QPJJ01000014">
    <property type="protein sequence ID" value="RCW64261.1"/>
    <property type="molecule type" value="Genomic_DNA"/>
</dbReference>
<evidence type="ECO:0000313" key="4">
    <source>
        <dbReference type="Proteomes" id="UP000252585"/>
    </source>
</evidence>
<organism evidence="3 4">
    <name type="scientific">Saliterribacillus persicus</name>
    <dbReference type="NCBI Taxonomy" id="930114"/>
    <lineage>
        <taxon>Bacteria</taxon>
        <taxon>Bacillati</taxon>
        <taxon>Bacillota</taxon>
        <taxon>Bacilli</taxon>
        <taxon>Bacillales</taxon>
        <taxon>Bacillaceae</taxon>
        <taxon>Saliterribacillus</taxon>
    </lineage>
</organism>
<name>A0A368X8G8_9BACI</name>
<dbReference type="RefSeq" id="WP_114353996.1">
    <property type="nucleotide sequence ID" value="NZ_QPJJ01000014.1"/>
</dbReference>
<sequence length="190" mass="21865">MLKKGVLVTLIFLILSACSSNSSALETDNLIVEKDDININYEAVEKDIAAEAVPFKIKYPTYIPFDSEEAKVVITAWEKDKEKVVASLTYASTEEDAKWKKDSFVQPVIPHVRYTIANFDRYFSRYANKSEYREIEISNNTKGLIQYILESNGAALHWFHEGKEYNIVLRNFNNDKEKLKKELIKIADSI</sequence>
<gene>
    <name evidence="3" type="ORF">DFR57_11448</name>
</gene>
<proteinExistence type="predicted"/>
<accession>A0A368X8G8</accession>
<comment type="caution">
    <text evidence="3">The sequence shown here is derived from an EMBL/GenBank/DDBJ whole genome shotgun (WGS) entry which is preliminary data.</text>
</comment>
<evidence type="ECO:0008006" key="5">
    <source>
        <dbReference type="Google" id="ProtNLM"/>
    </source>
</evidence>
<evidence type="ECO:0000256" key="2">
    <source>
        <dbReference type="SAM" id="SignalP"/>
    </source>
</evidence>
<feature type="coiled-coil region" evidence="1">
    <location>
        <begin position="162"/>
        <end position="189"/>
    </location>
</feature>
<dbReference type="AlphaFoldDB" id="A0A368X8G8"/>
<dbReference type="PROSITE" id="PS51257">
    <property type="entry name" value="PROKAR_LIPOPROTEIN"/>
    <property type="match status" value="1"/>
</dbReference>
<feature type="signal peptide" evidence="2">
    <location>
        <begin position="1"/>
        <end position="24"/>
    </location>
</feature>
<protein>
    <recommendedName>
        <fullName evidence="5">DUF4367 domain-containing protein</fullName>
    </recommendedName>
</protein>
<keyword evidence="1" id="KW-0175">Coiled coil</keyword>
<keyword evidence="4" id="KW-1185">Reference proteome</keyword>